<evidence type="ECO:0000313" key="4">
    <source>
        <dbReference type="EMBL" id="PVU92066.1"/>
    </source>
</evidence>
<accession>A0A2T9ZJ76</accession>
<dbReference type="PANTHER" id="PTHR12354">
    <property type="entry name" value="INTERFERON-RELATED DEVELOPMENTAL REGULATOR"/>
    <property type="match status" value="1"/>
</dbReference>
<dbReference type="Pfam" id="PF05004">
    <property type="entry name" value="IFRD"/>
    <property type="match status" value="1"/>
</dbReference>
<dbReference type="STRING" id="133381.A0A2T9ZJ76"/>
<sequence>MNIEGTELLRIALSNYSSSGSTAKLEDSEVSAADKIKERIKKTNDSRERGRSPNNSAKNTRFSTPAGSRNSSRETNRTLPRSQSSVKIDSSRYNGSERSLNDDPYNISDDEANGLSKNVDSLSIDQEHRPEKKKNQYPDQLGQFSEAQLKDALNTLLDKITEKRATKREEGLQGICSIMAHKYIADFEENNKESYLEGFRRCLKIYKSTKEALLSVRGIALWFLQFGEGEDTIYQEVYDYLYKISLETDSAPLKAQIIHTLAFATFISSNDYVDAVKIIEMCSKLLRNYKSEELTLISTSSYGLMMNIVAESNIDLAMELFEKDYPSHLNMLESQNVNVRIASAENIALMYELITGHQEDFEFDNQFELLEILEQMSKDSTKKHSKKDKSAQKSALRQVVNYLAENISPQSRISVKNQYITFNTWSDHFKLEAFKFTVVNGIHMHFIENPIMDLIFKTNIGSSDLNNDYGDNERVVVDTKSELAKYRSINKNMMRKARSKQVHQYSGNGSDSDNGYGGKYYYDS</sequence>
<evidence type="ECO:0000256" key="2">
    <source>
        <dbReference type="SAM" id="MobiDB-lite"/>
    </source>
</evidence>
<feature type="domain" description="Interferon-related developmental regulator N-terminal" evidence="3">
    <location>
        <begin position="139"/>
        <end position="403"/>
    </location>
</feature>
<protein>
    <recommendedName>
        <fullName evidence="3">Interferon-related developmental regulator N-terminal domain-containing protein</fullName>
    </recommendedName>
</protein>
<feature type="region of interest" description="Disordered" evidence="2">
    <location>
        <begin position="16"/>
        <end position="116"/>
    </location>
</feature>
<dbReference type="OrthoDB" id="18978at2759"/>
<comment type="similarity">
    <text evidence="1">Belongs to the IFRD family.</text>
</comment>
<dbReference type="Proteomes" id="UP000245609">
    <property type="component" value="Unassembled WGS sequence"/>
</dbReference>
<name>A0A2T9ZJ76_9FUNG</name>
<dbReference type="InterPro" id="IPR007701">
    <property type="entry name" value="Interferon-rel_develop_reg_N"/>
</dbReference>
<dbReference type="InterPro" id="IPR016024">
    <property type="entry name" value="ARM-type_fold"/>
</dbReference>
<dbReference type="PANTHER" id="PTHR12354:SF1">
    <property type="entry name" value="INTERFERON-RELATED DEVELOPMENTAL REGULATOR 1"/>
    <property type="match status" value="1"/>
</dbReference>
<gene>
    <name evidence="5" type="ORF">BB560_000822</name>
    <name evidence="4" type="ORF">BB560_006082</name>
</gene>
<feature type="compositionally biased region" description="Basic and acidic residues" evidence="2">
    <location>
        <begin position="24"/>
        <end position="51"/>
    </location>
</feature>
<dbReference type="InterPro" id="IPR039777">
    <property type="entry name" value="IFRD"/>
</dbReference>
<evidence type="ECO:0000313" key="6">
    <source>
        <dbReference type="Proteomes" id="UP000245609"/>
    </source>
</evidence>
<feature type="compositionally biased region" description="Polar residues" evidence="2">
    <location>
        <begin position="77"/>
        <end position="98"/>
    </location>
</feature>
<dbReference type="SUPFAM" id="SSF48371">
    <property type="entry name" value="ARM repeat"/>
    <property type="match status" value="1"/>
</dbReference>
<feature type="compositionally biased region" description="Polar residues" evidence="2">
    <location>
        <begin position="52"/>
        <end position="70"/>
    </location>
</feature>
<proteinExistence type="inferred from homology"/>
<comment type="caution">
    <text evidence="5">The sequence shown here is derived from an EMBL/GenBank/DDBJ whole genome shotgun (WGS) entry which is preliminary data.</text>
</comment>
<keyword evidence="6" id="KW-1185">Reference proteome</keyword>
<organism evidence="5 6">
    <name type="scientific">Smittium megazygosporum</name>
    <dbReference type="NCBI Taxonomy" id="133381"/>
    <lineage>
        <taxon>Eukaryota</taxon>
        <taxon>Fungi</taxon>
        <taxon>Fungi incertae sedis</taxon>
        <taxon>Zoopagomycota</taxon>
        <taxon>Kickxellomycotina</taxon>
        <taxon>Harpellomycetes</taxon>
        <taxon>Harpellales</taxon>
        <taxon>Legeriomycetaceae</taxon>
        <taxon>Smittium</taxon>
    </lineage>
</organism>
<reference evidence="5 6" key="1">
    <citation type="journal article" date="2018" name="MBio">
        <title>Comparative Genomics Reveals the Core Gene Toolbox for the Fungus-Insect Symbiosis.</title>
        <authorList>
            <person name="Wang Y."/>
            <person name="Stata M."/>
            <person name="Wang W."/>
            <person name="Stajich J.E."/>
            <person name="White M.M."/>
            <person name="Moncalvo J.M."/>
        </authorList>
    </citation>
    <scope>NUCLEOTIDE SEQUENCE [LARGE SCALE GENOMIC DNA]</scope>
    <source>
        <strain evidence="5 6">SC-DP-2</strain>
    </source>
</reference>
<dbReference type="EMBL" id="MBFS01000095">
    <property type="protein sequence ID" value="PVV04666.1"/>
    <property type="molecule type" value="Genomic_DNA"/>
</dbReference>
<dbReference type="EMBL" id="MBFS01002823">
    <property type="protein sequence ID" value="PVU92066.1"/>
    <property type="molecule type" value="Genomic_DNA"/>
</dbReference>
<dbReference type="AlphaFoldDB" id="A0A2T9ZJ76"/>
<evidence type="ECO:0000259" key="3">
    <source>
        <dbReference type="Pfam" id="PF05004"/>
    </source>
</evidence>
<evidence type="ECO:0000313" key="5">
    <source>
        <dbReference type="EMBL" id="PVV04666.1"/>
    </source>
</evidence>
<evidence type="ECO:0000256" key="1">
    <source>
        <dbReference type="ARBA" id="ARBA00008828"/>
    </source>
</evidence>